<dbReference type="PANTHER" id="PTHR42878">
    <property type="entry name" value="TWO-COMPONENT HISTIDINE KINASE"/>
    <property type="match status" value="1"/>
</dbReference>
<keyword evidence="4" id="KW-0808">Transferase</keyword>
<dbReference type="EC" id="2.7.13.3" evidence="2"/>
<evidence type="ECO:0000256" key="5">
    <source>
        <dbReference type="ARBA" id="ARBA00022777"/>
    </source>
</evidence>
<comment type="caution">
    <text evidence="9">The sequence shown here is derived from an EMBL/GenBank/DDBJ whole genome shotgun (WGS) entry which is preliminary data.</text>
</comment>
<keyword evidence="7" id="KW-1133">Transmembrane helix</keyword>
<evidence type="ECO:0000256" key="3">
    <source>
        <dbReference type="ARBA" id="ARBA00022553"/>
    </source>
</evidence>
<dbReference type="InterPro" id="IPR036097">
    <property type="entry name" value="HisK_dim/P_sf"/>
</dbReference>
<dbReference type="SMART" id="SM00388">
    <property type="entry name" value="HisKA"/>
    <property type="match status" value="1"/>
</dbReference>
<dbReference type="PANTHER" id="PTHR42878:SF15">
    <property type="entry name" value="BACTERIOPHYTOCHROME"/>
    <property type="match status" value="1"/>
</dbReference>
<dbReference type="InterPro" id="IPR036890">
    <property type="entry name" value="HATPase_C_sf"/>
</dbReference>
<dbReference type="Pfam" id="PF00512">
    <property type="entry name" value="HisKA"/>
    <property type="match status" value="1"/>
</dbReference>
<keyword evidence="7" id="KW-0472">Membrane</keyword>
<dbReference type="SUPFAM" id="SSF47384">
    <property type="entry name" value="Homodimeric domain of signal transducing histidine kinase"/>
    <property type="match status" value="1"/>
</dbReference>
<evidence type="ECO:0000256" key="6">
    <source>
        <dbReference type="ARBA" id="ARBA00023012"/>
    </source>
</evidence>
<dbReference type="SMART" id="SM00387">
    <property type="entry name" value="HATPase_c"/>
    <property type="match status" value="1"/>
</dbReference>
<dbReference type="Pfam" id="PF02518">
    <property type="entry name" value="HATPase_c"/>
    <property type="match status" value="1"/>
</dbReference>
<keyword evidence="10" id="KW-1185">Reference proteome</keyword>
<dbReference type="Proteomes" id="UP000520814">
    <property type="component" value="Unassembled WGS sequence"/>
</dbReference>
<evidence type="ECO:0000256" key="2">
    <source>
        <dbReference type="ARBA" id="ARBA00012438"/>
    </source>
</evidence>
<keyword evidence="5 9" id="KW-0418">Kinase</keyword>
<evidence type="ECO:0000256" key="1">
    <source>
        <dbReference type="ARBA" id="ARBA00000085"/>
    </source>
</evidence>
<dbReference type="PROSITE" id="PS50109">
    <property type="entry name" value="HIS_KIN"/>
    <property type="match status" value="1"/>
</dbReference>
<organism evidence="9 10">
    <name type="scientific">Armatimonas rosea</name>
    <dbReference type="NCBI Taxonomy" id="685828"/>
    <lineage>
        <taxon>Bacteria</taxon>
        <taxon>Bacillati</taxon>
        <taxon>Armatimonadota</taxon>
        <taxon>Armatimonadia</taxon>
        <taxon>Armatimonadales</taxon>
        <taxon>Armatimonadaceae</taxon>
        <taxon>Armatimonas</taxon>
    </lineage>
</organism>
<dbReference type="InterPro" id="IPR003661">
    <property type="entry name" value="HisK_dim/P_dom"/>
</dbReference>
<dbReference type="GO" id="GO:0007234">
    <property type="term" value="P:osmosensory signaling via phosphorelay pathway"/>
    <property type="evidence" value="ECO:0007669"/>
    <property type="project" value="TreeGrafter"/>
</dbReference>
<dbReference type="PRINTS" id="PR00344">
    <property type="entry name" value="BCTRLSENSOR"/>
</dbReference>
<dbReference type="InterPro" id="IPR007891">
    <property type="entry name" value="CHASE3"/>
</dbReference>
<name>A0A7W9W963_ARMRO</name>
<dbReference type="EMBL" id="JACHGW010000007">
    <property type="protein sequence ID" value="MBB6053523.1"/>
    <property type="molecule type" value="Genomic_DNA"/>
</dbReference>
<evidence type="ECO:0000259" key="8">
    <source>
        <dbReference type="PROSITE" id="PS50109"/>
    </source>
</evidence>
<protein>
    <recommendedName>
        <fullName evidence="2">histidine kinase</fullName>
        <ecNumber evidence="2">2.7.13.3</ecNumber>
    </recommendedName>
</protein>
<dbReference type="InterPro" id="IPR050351">
    <property type="entry name" value="BphY/WalK/GraS-like"/>
</dbReference>
<dbReference type="GO" id="GO:0030295">
    <property type="term" value="F:protein kinase activator activity"/>
    <property type="evidence" value="ECO:0007669"/>
    <property type="project" value="TreeGrafter"/>
</dbReference>
<keyword evidence="6" id="KW-0902">Two-component regulatory system</keyword>
<dbReference type="InterPro" id="IPR005467">
    <property type="entry name" value="His_kinase_dom"/>
</dbReference>
<keyword evidence="7" id="KW-0812">Transmembrane</keyword>
<dbReference type="InterPro" id="IPR003594">
    <property type="entry name" value="HATPase_dom"/>
</dbReference>
<gene>
    <name evidence="9" type="ORF">HNQ39_005358</name>
</gene>
<feature type="domain" description="Histidine kinase" evidence="8">
    <location>
        <begin position="260"/>
        <end position="474"/>
    </location>
</feature>
<evidence type="ECO:0000313" key="9">
    <source>
        <dbReference type="EMBL" id="MBB6053523.1"/>
    </source>
</evidence>
<dbReference type="AlphaFoldDB" id="A0A7W9W963"/>
<dbReference type="Pfam" id="PF05227">
    <property type="entry name" value="CHASE3"/>
    <property type="match status" value="1"/>
</dbReference>
<dbReference type="Gene3D" id="3.30.565.10">
    <property type="entry name" value="Histidine kinase-like ATPase, C-terminal domain"/>
    <property type="match status" value="1"/>
</dbReference>
<dbReference type="SUPFAM" id="SSF55874">
    <property type="entry name" value="ATPase domain of HSP90 chaperone/DNA topoisomerase II/histidine kinase"/>
    <property type="match status" value="1"/>
</dbReference>
<dbReference type="FunFam" id="3.30.565.10:FF:000006">
    <property type="entry name" value="Sensor histidine kinase WalK"/>
    <property type="match status" value="1"/>
</dbReference>
<proteinExistence type="predicted"/>
<dbReference type="CDD" id="cd00082">
    <property type="entry name" value="HisKA"/>
    <property type="match status" value="1"/>
</dbReference>
<reference evidence="9 10" key="1">
    <citation type="submission" date="2020-08" db="EMBL/GenBank/DDBJ databases">
        <title>Genomic Encyclopedia of Type Strains, Phase IV (KMG-IV): sequencing the most valuable type-strain genomes for metagenomic binning, comparative biology and taxonomic classification.</title>
        <authorList>
            <person name="Goeker M."/>
        </authorList>
    </citation>
    <scope>NUCLEOTIDE SEQUENCE [LARGE SCALE GENOMIC DNA]</scope>
    <source>
        <strain evidence="9 10">DSM 23562</strain>
    </source>
</reference>
<dbReference type="InterPro" id="IPR004358">
    <property type="entry name" value="Sig_transdc_His_kin-like_C"/>
</dbReference>
<accession>A0A7W9W963</accession>
<evidence type="ECO:0000256" key="7">
    <source>
        <dbReference type="SAM" id="Phobius"/>
    </source>
</evidence>
<evidence type="ECO:0000313" key="10">
    <source>
        <dbReference type="Proteomes" id="UP000520814"/>
    </source>
</evidence>
<feature type="transmembrane region" description="Helical" evidence="7">
    <location>
        <begin position="188"/>
        <end position="208"/>
    </location>
</feature>
<keyword evidence="3" id="KW-0597">Phosphoprotein</keyword>
<comment type="catalytic activity">
    <reaction evidence="1">
        <text>ATP + protein L-histidine = ADP + protein N-phospho-L-histidine.</text>
        <dbReference type="EC" id="2.7.13.3"/>
    </reaction>
</comment>
<dbReference type="RefSeq" id="WP_184203614.1">
    <property type="nucleotide sequence ID" value="NZ_JACHGW010000007.1"/>
</dbReference>
<dbReference type="GO" id="GO:0000155">
    <property type="term" value="F:phosphorelay sensor kinase activity"/>
    <property type="evidence" value="ECO:0007669"/>
    <property type="project" value="InterPro"/>
</dbReference>
<sequence>MMDSTMRRYDWTLGLCFFVLLALLLGNVFLANRSVYGLVESQRSVTHTWQVRTALHDLMMQFEASIAQGRGYAMMGDPQFATGFKQAQSNIRKDLDLVTSLTLDDPLQAKSTTTLRALMDDQMEYARMNVEKIRRNGNSRHITPEVMAQSQKRIKAIQGLTQYMDGEELSLARRLERQAFQNERQTRLTFFGATAAAVLALIATFALIRQTLHDREASEAAVRQLNAVLERRVEERTESLKAANEGLHAANRELEAFSYTVSHDLRAPLRHVVGFADLLEKKSGELLDEPGRRYVSLIKDAGRRAGLLIDDLLAFSRMSRTELNQTVVSMQAKVEKIQAELALENPERTITWEVGSLPAVWGDMPMLRLVWRNLMENAVKYSSKSPTTHIEIQCRQTATELEFSVKDNGVGFDMAHTENLFGVFQRLHEPEEFEGTGIGLASVRRIIARHEGRTWAESTLGAGATFYFSLPLERLRDEENREIT</sequence>
<dbReference type="Gene3D" id="1.10.287.130">
    <property type="match status" value="1"/>
</dbReference>
<evidence type="ECO:0000256" key="4">
    <source>
        <dbReference type="ARBA" id="ARBA00022679"/>
    </source>
</evidence>
<dbReference type="GO" id="GO:0000156">
    <property type="term" value="F:phosphorelay response regulator activity"/>
    <property type="evidence" value="ECO:0007669"/>
    <property type="project" value="TreeGrafter"/>
</dbReference>